<dbReference type="PIRSF" id="PIRSF001357">
    <property type="entry name" value="DeoC"/>
    <property type="match status" value="1"/>
</dbReference>
<organism evidence="8 9">
    <name type="scientific">Hwanghaeella grinnelliae</name>
    <dbReference type="NCBI Taxonomy" id="2500179"/>
    <lineage>
        <taxon>Bacteria</taxon>
        <taxon>Pseudomonadati</taxon>
        <taxon>Pseudomonadota</taxon>
        <taxon>Alphaproteobacteria</taxon>
        <taxon>Rhodospirillales</taxon>
        <taxon>Rhodospirillaceae</taxon>
        <taxon>Hwanghaeella</taxon>
    </lineage>
</organism>
<evidence type="ECO:0000256" key="3">
    <source>
        <dbReference type="ARBA" id="ARBA00012515"/>
    </source>
</evidence>
<evidence type="ECO:0000256" key="1">
    <source>
        <dbReference type="ARBA" id="ARBA00004816"/>
    </source>
</evidence>
<dbReference type="EMBL" id="SADE01000004">
    <property type="protein sequence ID" value="RVU34295.1"/>
    <property type="molecule type" value="Genomic_DNA"/>
</dbReference>
<reference evidence="9" key="1">
    <citation type="submission" date="2019-01" db="EMBL/GenBank/DDBJ databases">
        <title>Gri0909 isolated from a small marine red alga.</title>
        <authorList>
            <person name="Kim J."/>
            <person name="Jeong S.E."/>
            <person name="Jeon C.O."/>
        </authorList>
    </citation>
    <scope>NUCLEOTIDE SEQUENCE [LARGE SCALE GENOMIC DNA]</scope>
    <source>
        <strain evidence="9">Gri0909</strain>
    </source>
</reference>
<dbReference type="GO" id="GO:0009264">
    <property type="term" value="P:deoxyribonucleotide catabolic process"/>
    <property type="evidence" value="ECO:0007669"/>
    <property type="project" value="UniProtKB-UniRule"/>
</dbReference>
<sequence length="252" mass="25386">MQTAARALALLDLTSLNDGDDAAAIDALCARALTPHGPVAAVCVWPRFVARAVAALKETGIRVAAVANFPDGGADIEAAVADTAAILEAGGDEVDVVFPYRSLMAGDEAIGAELVEGCKLVCGEKARLKVIIESGVLKAPELIRQASEIALNAGADFIKTSTGKVPVNATPEAAEIMLTVLKEHGQGGFKAAGGIRDTAAAGAYLAIADRIMGPGWAGPETFRFGASGVMNDLLAVLDGTGNAGGAVASGGY</sequence>
<evidence type="ECO:0000256" key="2">
    <source>
        <dbReference type="ARBA" id="ARBA00009473"/>
    </source>
</evidence>
<dbReference type="GO" id="GO:0016052">
    <property type="term" value="P:carbohydrate catabolic process"/>
    <property type="evidence" value="ECO:0007669"/>
    <property type="project" value="TreeGrafter"/>
</dbReference>
<dbReference type="Gene3D" id="3.20.20.70">
    <property type="entry name" value="Aldolase class I"/>
    <property type="match status" value="1"/>
</dbReference>
<comment type="similarity">
    <text evidence="2">Belongs to the DeoC/FbaB aldolase family. DeoC type 2 subfamily.</text>
</comment>
<evidence type="ECO:0000256" key="4">
    <source>
        <dbReference type="ARBA" id="ARBA00023239"/>
    </source>
</evidence>
<dbReference type="InterPro" id="IPR011343">
    <property type="entry name" value="DeoC"/>
</dbReference>
<dbReference type="NCBIfam" id="TIGR00126">
    <property type="entry name" value="deoC"/>
    <property type="match status" value="1"/>
</dbReference>
<evidence type="ECO:0000313" key="8">
    <source>
        <dbReference type="EMBL" id="RVU34295.1"/>
    </source>
</evidence>
<evidence type="ECO:0000256" key="6">
    <source>
        <dbReference type="ARBA" id="ARBA00048791"/>
    </source>
</evidence>
<keyword evidence="9" id="KW-1185">Reference proteome</keyword>
<dbReference type="GO" id="GO:0005737">
    <property type="term" value="C:cytoplasm"/>
    <property type="evidence" value="ECO:0007669"/>
    <property type="project" value="InterPro"/>
</dbReference>
<evidence type="ECO:0000313" key="9">
    <source>
        <dbReference type="Proteomes" id="UP000287447"/>
    </source>
</evidence>
<dbReference type="SMART" id="SM01133">
    <property type="entry name" value="DeoC"/>
    <property type="match status" value="1"/>
</dbReference>
<dbReference type="EC" id="4.1.2.4" evidence="3 7"/>
<protein>
    <recommendedName>
        <fullName evidence="3 7">Deoxyribose-phosphate aldolase</fullName>
        <ecNumber evidence="3 7">4.1.2.4</ecNumber>
    </recommendedName>
</protein>
<dbReference type="Pfam" id="PF01791">
    <property type="entry name" value="DeoC"/>
    <property type="match status" value="1"/>
</dbReference>
<dbReference type="PANTHER" id="PTHR10889:SF3">
    <property type="entry name" value="DEOXYRIBOSE-PHOSPHATE ALDOLASE"/>
    <property type="match status" value="1"/>
</dbReference>
<dbReference type="SUPFAM" id="SSF51569">
    <property type="entry name" value="Aldolase"/>
    <property type="match status" value="1"/>
</dbReference>
<dbReference type="Proteomes" id="UP000287447">
    <property type="component" value="Unassembled WGS sequence"/>
</dbReference>
<keyword evidence="4 8" id="KW-0456">Lyase</keyword>
<dbReference type="InterPro" id="IPR013785">
    <property type="entry name" value="Aldolase_TIM"/>
</dbReference>
<dbReference type="InterPro" id="IPR002915">
    <property type="entry name" value="DeoC/FbaB/LacD_aldolase"/>
</dbReference>
<dbReference type="OrthoDB" id="6579831at2"/>
<comment type="pathway">
    <text evidence="1">Carbohydrate degradation; 2-deoxy-D-ribose 1-phosphate degradation; D-glyceraldehyde 3-phosphate and acetaldehyde from 2-deoxy-alpha-D-ribose 1-phosphate: step 2/2.</text>
</comment>
<dbReference type="GO" id="GO:0004139">
    <property type="term" value="F:deoxyribose-phosphate aldolase activity"/>
    <property type="evidence" value="ECO:0007669"/>
    <property type="project" value="UniProtKB-UniRule"/>
</dbReference>
<accession>A0A437QID8</accession>
<proteinExistence type="inferred from homology"/>
<dbReference type="AlphaFoldDB" id="A0A437QID8"/>
<comment type="catalytic activity">
    <reaction evidence="6">
        <text>2-deoxy-D-ribose 5-phosphate = D-glyceraldehyde 3-phosphate + acetaldehyde</text>
        <dbReference type="Rhea" id="RHEA:12821"/>
        <dbReference type="ChEBI" id="CHEBI:15343"/>
        <dbReference type="ChEBI" id="CHEBI:59776"/>
        <dbReference type="ChEBI" id="CHEBI:62877"/>
        <dbReference type="EC" id="4.1.2.4"/>
    </reaction>
</comment>
<evidence type="ECO:0000256" key="7">
    <source>
        <dbReference type="NCBIfam" id="TIGR00126"/>
    </source>
</evidence>
<gene>
    <name evidence="8" type="ORF">EOI86_24150</name>
</gene>
<dbReference type="PANTHER" id="PTHR10889">
    <property type="entry name" value="DEOXYRIBOSE-PHOSPHATE ALDOLASE"/>
    <property type="match status" value="1"/>
</dbReference>
<keyword evidence="5" id="KW-0704">Schiff base</keyword>
<comment type="caution">
    <text evidence="8">The sequence shown here is derived from an EMBL/GenBank/DDBJ whole genome shotgun (WGS) entry which is preliminary data.</text>
</comment>
<evidence type="ECO:0000256" key="5">
    <source>
        <dbReference type="ARBA" id="ARBA00023270"/>
    </source>
</evidence>
<name>A0A437QID8_9PROT</name>